<dbReference type="SUPFAM" id="SSF103473">
    <property type="entry name" value="MFS general substrate transporter"/>
    <property type="match status" value="1"/>
</dbReference>
<sequence>MYAWSLLWFGIGVGGEYPMTSITAMEGVHGQPRWGQLVNQVVLILALLTFHSGGSPPYGEVATQYTFRISFAFIAIFLLFLIYIRVFKLKNANQSFNASRKRGRVTGYDVTSLRLVMGHYWHRLFATSLCWFCNDFPFYGNQIFRNVFLQLVTGGNSSEVTTLWLYNLVNVGCELVGYYLAALLIDHKLYGRKRMQAVGFLMNFVLFIIAAAIFPKLDTMGAGAHGFEFIYFFSSFWIQFGPNSTTFLVAGEVYPSPVRATAHGLFAAVGKCGALTATVLYNYIGSRTKFWVVCWFGLIGFCLAVVFIPDTTGLDLREQERYWLFVREGRQDEYHGIAIHPRHLSLFEKVILKRGRNYDPELDQKAKIEELRSLYDRVNSEKGTELGEETGESIDEKVSTYFDWEKTKEVHTI</sequence>
<comment type="subcellular location">
    <subcellularLocation>
        <location evidence="1">Membrane</location>
        <topology evidence="1">Multi-pass membrane protein</topology>
    </subcellularLocation>
</comment>
<gene>
    <name evidence="6" type="ORF">JMJ35_007510</name>
</gene>
<feature type="transmembrane region" description="Helical" evidence="5">
    <location>
        <begin position="164"/>
        <end position="185"/>
    </location>
</feature>
<evidence type="ECO:0000256" key="3">
    <source>
        <dbReference type="ARBA" id="ARBA00022989"/>
    </source>
</evidence>
<evidence type="ECO:0000256" key="1">
    <source>
        <dbReference type="ARBA" id="ARBA00004141"/>
    </source>
</evidence>
<dbReference type="PANTHER" id="PTHR23508:SF10">
    <property type="entry name" value="CARBOXYLIC ACID TRANSPORTER PROTEIN HOMOLOG"/>
    <property type="match status" value="1"/>
</dbReference>
<feature type="transmembrane region" description="Helical" evidence="5">
    <location>
        <begin position="197"/>
        <end position="217"/>
    </location>
</feature>
<evidence type="ECO:0008006" key="8">
    <source>
        <dbReference type="Google" id="ProtNLM"/>
    </source>
</evidence>
<dbReference type="Pfam" id="PF00083">
    <property type="entry name" value="Sugar_tr"/>
    <property type="match status" value="1"/>
</dbReference>
<dbReference type="GO" id="GO:0046943">
    <property type="term" value="F:carboxylic acid transmembrane transporter activity"/>
    <property type="evidence" value="ECO:0007669"/>
    <property type="project" value="TreeGrafter"/>
</dbReference>
<dbReference type="Proteomes" id="UP001166286">
    <property type="component" value="Unassembled WGS sequence"/>
</dbReference>
<dbReference type="InterPro" id="IPR036259">
    <property type="entry name" value="MFS_trans_sf"/>
</dbReference>
<keyword evidence="7" id="KW-1185">Reference proteome</keyword>
<keyword evidence="3 5" id="KW-1133">Transmembrane helix</keyword>
<dbReference type="GO" id="GO:0005886">
    <property type="term" value="C:plasma membrane"/>
    <property type="evidence" value="ECO:0007669"/>
    <property type="project" value="TreeGrafter"/>
</dbReference>
<protein>
    <recommendedName>
        <fullName evidence="8">Major facilitator superfamily (MFS) profile domain-containing protein</fullName>
    </recommendedName>
</protein>
<dbReference type="InterPro" id="IPR005828">
    <property type="entry name" value="MFS_sugar_transport-like"/>
</dbReference>
<evidence type="ECO:0000313" key="7">
    <source>
        <dbReference type="Proteomes" id="UP001166286"/>
    </source>
</evidence>
<comment type="caution">
    <text evidence="6">The sequence shown here is derived from an EMBL/GenBank/DDBJ whole genome shotgun (WGS) entry which is preliminary data.</text>
</comment>
<evidence type="ECO:0000256" key="4">
    <source>
        <dbReference type="ARBA" id="ARBA00023136"/>
    </source>
</evidence>
<dbReference type="EMBL" id="JAFEKC020000017">
    <property type="protein sequence ID" value="KAK0510116.1"/>
    <property type="molecule type" value="Genomic_DNA"/>
</dbReference>
<evidence type="ECO:0000256" key="5">
    <source>
        <dbReference type="SAM" id="Phobius"/>
    </source>
</evidence>
<dbReference type="PANTHER" id="PTHR23508">
    <property type="entry name" value="CARBOXYLIC ACID TRANSPORTER PROTEIN HOMOLOG"/>
    <property type="match status" value="1"/>
</dbReference>
<name>A0AA39U891_9LECA</name>
<keyword evidence="2 5" id="KW-0812">Transmembrane</keyword>
<proteinExistence type="predicted"/>
<evidence type="ECO:0000256" key="2">
    <source>
        <dbReference type="ARBA" id="ARBA00022692"/>
    </source>
</evidence>
<feature type="transmembrane region" description="Helical" evidence="5">
    <location>
        <begin position="65"/>
        <end position="84"/>
    </location>
</feature>
<evidence type="ECO:0000313" key="6">
    <source>
        <dbReference type="EMBL" id="KAK0510116.1"/>
    </source>
</evidence>
<keyword evidence="4 5" id="KW-0472">Membrane</keyword>
<feature type="transmembrane region" description="Helical" evidence="5">
    <location>
        <begin position="262"/>
        <end position="284"/>
    </location>
</feature>
<reference evidence="6" key="1">
    <citation type="submission" date="2023-03" db="EMBL/GenBank/DDBJ databases">
        <title>Complete genome of Cladonia borealis.</title>
        <authorList>
            <person name="Park H."/>
        </authorList>
    </citation>
    <scope>NUCLEOTIDE SEQUENCE</scope>
    <source>
        <strain evidence="6">ANT050790</strain>
    </source>
</reference>
<dbReference type="AlphaFoldDB" id="A0AA39U891"/>
<dbReference type="Gene3D" id="1.20.1250.20">
    <property type="entry name" value="MFS general substrate transporter like domains"/>
    <property type="match status" value="1"/>
</dbReference>
<accession>A0AA39U891</accession>
<feature type="transmembrane region" description="Helical" evidence="5">
    <location>
        <begin position="290"/>
        <end position="308"/>
    </location>
</feature>
<feature type="transmembrane region" description="Helical" evidence="5">
    <location>
        <begin position="229"/>
        <end position="250"/>
    </location>
</feature>
<organism evidence="6 7">
    <name type="scientific">Cladonia borealis</name>
    <dbReference type="NCBI Taxonomy" id="184061"/>
    <lineage>
        <taxon>Eukaryota</taxon>
        <taxon>Fungi</taxon>
        <taxon>Dikarya</taxon>
        <taxon>Ascomycota</taxon>
        <taxon>Pezizomycotina</taxon>
        <taxon>Lecanoromycetes</taxon>
        <taxon>OSLEUM clade</taxon>
        <taxon>Lecanoromycetidae</taxon>
        <taxon>Lecanorales</taxon>
        <taxon>Lecanorineae</taxon>
        <taxon>Cladoniaceae</taxon>
        <taxon>Cladonia</taxon>
    </lineage>
</organism>